<dbReference type="InterPro" id="IPR051750">
    <property type="entry name" value="Trans-sulfuration_enzymes"/>
</dbReference>
<evidence type="ECO:0000256" key="1">
    <source>
        <dbReference type="ARBA" id="ARBA00001933"/>
    </source>
</evidence>
<proteinExistence type="inferred from homology"/>
<dbReference type="Gene3D" id="3.40.640.10">
    <property type="entry name" value="Type I PLP-dependent aspartate aminotransferase-like (Major domain)"/>
    <property type="match status" value="1"/>
</dbReference>
<dbReference type="GO" id="GO:0003962">
    <property type="term" value="F:cystathionine gamma-synthase activity"/>
    <property type="evidence" value="ECO:0007669"/>
    <property type="project" value="TreeGrafter"/>
</dbReference>
<dbReference type="InterPro" id="IPR015421">
    <property type="entry name" value="PyrdxlP-dep_Trfase_major"/>
</dbReference>
<dbReference type="AlphaFoldDB" id="A0AAD4GX04"/>
<evidence type="ECO:0000256" key="2">
    <source>
        <dbReference type="ARBA" id="ARBA00022898"/>
    </source>
</evidence>
<dbReference type="GO" id="GO:0019346">
    <property type="term" value="P:transsulfuration"/>
    <property type="evidence" value="ECO:0007669"/>
    <property type="project" value="InterPro"/>
</dbReference>
<dbReference type="Pfam" id="PF01053">
    <property type="entry name" value="Cys_Met_Meta_PP"/>
    <property type="match status" value="1"/>
</dbReference>
<comment type="cofactor">
    <cofactor evidence="1 3">
        <name>pyridoxal 5'-phosphate</name>
        <dbReference type="ChEBI" id="CHEBI:597326"/>
    </cofactor>
</comment>
<accession>A0AAD4GX04</accession>
<dbReference type="InterPro" id="IPR015422">
    <property type="entry name" value="PyrdxlP-dep_Trfase_small"/>
</dbReference>
<dbReference type="GO" id="GO:0030170">
    <property type="term" value="F:pyridoxal phosphate binding"/>
    <property type="evidence" value="ECO:0007669"/>
    <property type="project" value="InterPro"/>
</dbReference>
<sequence>MSAAVMTRTSVNVDILPYADVVITSLTKIFNGGCNAMGGSLIVNPNSKDYARIHQALRNNFEGVLFPLDAQVLSENCIDYAARVRKCSATALDIASLLVDHPLVESVYYPTLVPSRAEYEQYRRAGEGYGYLLSVAFREPASAVQFYDSLDVWKGASIGNNVTIALPYAVLAHWNEQDWAASYGVPKHIVRLSVGLEAKSELWATVVAALGAVKVV</sequence>
<dbReference type="InterPro" id="IPR000277">
    <property type="entry name" value="Cys/Met-Metab_PyrdxlP-dep_enz"/>
</dbReference>
<protein>
    <submittedName>
        <fullName evidence="4">Uncharacterized protein</fullName>
    </submittedName>
</protein>
<dbReference type="SUPFAM" id="SSF53383">
    <property type="entry name" value="PLP-dependent transferases"/>
    <property type="match status" value="1"/>
</dbReference>
<evidence type="ECO:0000256" key="3">
    <source>
        <dbReference type="RuleBase" id="RU362118"/>
    </source>
</evidence>
<reference evidence="4" key="2">
    <citation type="submission" date="2020-02" db="EMBL/GenBank/DDBJ databases">
        <authorList>
            <person name="Gilchrist C.L.M."/>
            <person name="Chooi Y.-H."/>
        </authorList>
    </citation>
    <scope>NUCLEOTIDE SEQUENCE</scope>
    <source>
        <strain evidence="4">MST-FP2251</strain>
    </source>
</reference>
<dbReference type="PANTHER" id="PTHR42699:SF1">
    <property type="entry name" value="CYSTATHIONINE GAMMA-SYNTHASE-RELATED"/>
    <property type="match status" value="1"/>
</dbReference>
<name>A0AAD4GX04_ASPNN</name>
<organism evidence="4 5">
    <name type="scientific">Aspergillus nanangensis</name>
    <dbReference type="NCBI Taxonomy" id="2582783"/>
    <lineage>
        <taxon>Eukaryota</taxon>
        <taxon>Fungi</taxon>
        <taxon>Dikarya</taxon>
        <taxon>Ascomycota</taxon>
        <taxon>Pezizomycotina</taxon>
        <taxon>Eurotiomycetes</taxon>
        <taxon>Eurotiomycetidae</taxon>
        <taxon>Eurotiales</taxon>
        <taxon>Aspergillaceae</taxon>
        <taxon>Aspergillus</taxon>
        <taxon>Aspergillus subgen. Circumdati</taxon>
    </lineage>
</organism>
<evidence type="ECO:0000313" key="4">
    <source>
        <dbReference type="EMBL" id="KAF9892467.1"/>
    </source>
</evidence>
<dbReference type="Gene3D" id="3.90.1150.10">
    <property type="entry name" value="Aspartate Aminotransferase, domain 1"/>
    <property type="match status" value="1"/>
</dbReference>
<keyword evidence="2 3" id="KW-0663">Pyridoxal phosphate</keyword>
<evidence type="ECO:0000313" key="5">
    <source>
        <dbReference type="Proteomes" id="UP001194746"/>
    </source>
</evidence>
<dbReference type="Proteomes" id="UP001194746">
    <property type="component" value="Unassembled WGS sequence"/>
</dbReference>
<reference evidence="4" key="1">
    <citation type="journal article" date="2019" name="Beilstein J. Org. Chem.">
        <title>Nanangenines: drimane sesquiterpenoids as the dominant metabolite cohort of a novel Australian fungus, Aspergillus nanangensis.</title>
        <authorList>
            <person name="Lacey H.J."/>
            <person name="Gilchrist C.L.M."/>
            <person name="Crombie A."/>
            <person name="Kalaitzis J.A."/>
            <person name="Vuong D."/>
            <person name="Rutledge P.J."/>
            <person name="Turner P."/>
            <person name="Pitt J.I."/>
            <person name="Lacey E."/>
            <person name="Chooi Y.H."/>
            <person name="Piggott A.M."/>
        </authorList>
    </citation>
    <scope>NUCLEOTIDE SEQUENCE</scope>
    <source>
        <strain evidence="4">MST-FP2251</strain>
    </source>
</reference>
<dbReference type="PANTHER" id="PTHR42699">
    <property type="match status" value="1"/>
</dbReference>
<comment type="caution">
    <text evidence="4">The sequence shown here is derived from an EMBL/GenBank/DDBJ whole genome shotgun (WGS) entry which is preliminary data.</text>
</comment>
<gene>
    <name evidence="4" type="ORF">FE257_001576</name>
</gene>
<dbReference type="EMBL" id="VCAU01000012">
    <property type="protein sequence ID" value="KAF9892467.1"/>
    <property type="molecule type" value="Genomic_DNA"/>
</dbReference>
<dbReference type="InterPro" id="IPR015424">
    <property type="entry name" value="PyrdxlP-dep_Trfase"/>
</dbReference>
<comment type="similarity">
    <text evidence="3">Belongs to the trans-sulfuration enzymes family.</text>
</comment>
<keyword evidence="5" id="KW-1185">Reference proteome</keyword>